<proteinExistence type="predicted"/>
<dbReference type="EMBL" id="JH000722">
    <property type="protein sequence ID" value="EGW08559.1"/>
    <property type="molecule type" value="Genomic_DNA"/>
</dbReference>
<evidence type="ECO:0000313" key="3">
    <source>
        <dbReference type="Proteomes" id="UP000001075"/>
    </source>
</evidence>
<evidence type="ECO:0000313" key="2">
    <source>
        <dbReference type="EMBL" id="EGW08559.1"/>
    </source>
</evidence>
<feature type="region of interest" description="Disordered" evidence="1">
    <location>
        <begin position="15"/>
        <end position="34"/>
    </location>
</feature>
<protein>
    <submittedName>
        <fullName evidence="2">Uncharacterized protein</fullName>
    </submittedName>
</protein>
<dbReference type="AlphaFoldDB" id="G3HU15"/>
<sequence length="58" mass="5971">MALLPHGRASKCLSPAKAHGALQGSHHGPRKLELGNANSGIRLFSVLAPGEGSTGYHN</sequence>
<gene>
    <name evidence="2" type="ORF">I79_014383</name>
</gene>
<organism evidence="2 3">
    <name type="scientific">Cricetulus griseus</name>
    <name type="common">Chinese hamster</name>
    <name type="synonym">Cricetulus barabensis griseus</name>
    <dbReference type="NCBI Taxonomy" id="10029"/>
    <lineage>
        <taxon>Eukaryota</taxon>
        <taxon>Metazoa</taxon>
        <taxon>Chordata</taxon>
        <taxon>Craniata</taxon>
        <taxon>Vertebrata</taxon>
        <taxon>Euteleostomi</taxon>
        <taxon>Mammalia</taxon>
        <taxon>Eutheria</taxon>
        <taxon>Euarchontoglires</taxon>
        <taxon>Glires</taxon>
        <taxon>Rodentia</taxon>
        <taxon>Myomorpha</taxon>
        <taxon>Muroidea</taxon>
        <taxon>Cricetidae</taxon>
        <taxon>Cricetinae</taxon>
        <taxon>Cricetulus</taxon>
    </lineage>
</organism>
<reference evidence="3" key="1">
    <citation type="journal article" date="2011" name="Nat. Biotechnol.">
        <title>The genomic sequence of the Chinese hamster ovary (CHO)-K1 cell line.</title>
        <authorList>
            <person name="Xu X."/>
            <person name="Nagarajan H."/>
            <person name="Lewis N.E."/>
            <person name="Pan S."/>
            <person name="Cai Z."/>
            <person name="Liu X."/>
            <person name="Chen W."/>
            <person name="Xie M."/>
            <person name="Wang W."/>
            <person name="Hammond S."/>
            <person name="Andersen M.R."/>
            <person name="Neff N."/>
            <person name="Passarelli B."/>
            <person name="Koh W."/>
            <person name="Fan H.C."/>
            <person name="Wang J."/>
            <person name="Gui Y."/>
            <person name="Lee K.H."/>
            <person name="Betenbaugh M.J."/>
            <person name="Quake S.R."/>
            <person name="Famili I."/>
            <person name="Palsson B.O."/>
            <person name="Wang J."/>
        </authorList>
    </citation>
    <scope>NUCLEOTIDE SEQUENCE [LARGE SCALE GENOMIC DNA]</scope>
    <source>
        <strain evidence="3">CHO K1 cell line</strain>
    </source>
</reference>
<accession>G3HU15</accession>
<name>G3HU15_CRIGR</name>
<dbReference type="Proteomes" id="UP000001075">
    <property type="component" value="Unassembled WGS sequence"/>
</dbReference>
<dbReference type="InParanoid" id="G3HU15"/>
<evidence type="ECO:0000256" key="1">
    <source>
        <dbReference type="SAM" id="MobiDB-lite"/>
    </source>
</evidence>